<sequence>MVEIYTTQLQSQTSSSASRSSISAPPHINESLIIDEVLGIRRRVGLKLRGAASTSFTVASLPKDPFVSDSELRDVFNQTQSY</sequence>
<protein>
    <submittedName>
        <fullName evidence="2">Uncharacterized protein</fullName>
    </submittedName>
</protein>
<accession>A0A2P5CM84</accession>
<organism evidence="2 3">
    <name type="scientific">Trema orientale</name>
    <name type="common">Charcoal tree</name>
    <name type="synonym">Celtis orientalis</name>
    <dbReference type="NCBI Taxonomy" id="63057"/>
    <lineage>
        <taxon>Eukaryota</taxon>
        <taxon>Viridiplantae</taxon>
        <taxon>Streptophyta</taxon>
        <taxon>Embryophyta</taxon>
        <taxon>Tracheophyta</taxon>
        <taxon>Spermatophyta</taxon>
        <taxon>Magnoliopsida</taxon>
        <taxon>eudicotyledons</taxon>
        <taxon>Gunneridae</taxon>
        <taxon>Pentapetalae</taxon>
        <taxon>rosids</taxon>
        <taxon>fabids</taxon>
        <taxon>Rosales</taxon>
        <taxon>Cannabaceae</taxon>
        <taxon>Trema</taxon>
    </lineage>
</organism>
<proteinExistence type="predicted"/>
<feature type="compositionally biased region" description="Low complexity" evidence="1">
    <location>
        <begin position="1"/>
        <end position="23"/>
    </location>
</feature>
<dbReference type="InParanoid" id="A0A2P5CM84"/>
<evidence type="ECO:0000313" key="3">
    <source>
        <dbReference type="Proteomes" id="UP000237000"/>
    </source>
</evidence>
<dbReference type="OrthoDB" id="10405542at2759"/>
<dbReference type="Proteomes" id="UP000237000">
    <property type="component" value="Unassembled WGS sequence"/>
</dbReference>
<comment type="caution">
    <text evidence="2">The sequence shown here is derived from an EMBL/GenBank/DDBJ whole genome shotgun (WGS) entry which is preliminary data.</text>
</comment>
<feature type="region of interest" description="Disordered" evidence="1">
    <location>
        <begin position="1"/>
        <end position="24"/>
    </location>
</feature>
<evidence type="ECO:0000256" key="1">
    <source>
        <dbReference type="SAM" id="MobiDB-lite"/>
    </source>
</evidence>
<dbReference type="AlphaFoldDB" id="A0A2P5CM84"/>
<evidence type="ECO:0000313" key="2">
    <source>
        <dbReference type="EMBL" id="PON62133.1"/>
    </source>
</evidence>
<name>A0A2P5CM84_TREOI</name>
<dbReference type="EMBL" id="JXTC01000350">
    <property type="protein sequence ID" value="PON62133.1"/>
    <property type="molecule type" value="Genomic_DNA"/>
</dbReference>
<keyword evidence="3" id="KW-1185">Reference proteome</keyword>
<reference evidence="3" key="1">
    <citation type="submission" date="2016-06" db="EMBL/GenBank/DDBJ databases">
        <title>Parallel loss of symbiosis genes in relatives of nitrogen-fixing non-legume Parasponia.</title>
        <authorList>
            <person name="Van Velzen R."/>
            <person name="Holmer R."/>
            <person name="Bu F."/>
            <person name="Rutten L."/>
            <person name="Van Zeijl A."/>
            <person name="Liu W."/>
            <person name="Santuari L."/>
            <person name="Cao Q."/>
            <person name="Sharma T."/>
            <person name="Shen D."/>
            <person name="Roswanjaya Y."/>
            <person name="Wardhani T."/>
            <person name="Kalhor M.S."/>
            <person name="Jansen J."/>
            <person name="Van den Hoogen J."/>
            <person name="Gungor B."/>
            <person name="Hartog M."/>
            <person name="Hontelez J."/>
            <person name="Verver J."/>
            <person name="Yang W.-C."/>
            <person name="Schijlen E."/>
            <person name="Repin R."/>
            <person name="Schilthuizen M."/>
            <person name="Schranz E."/>
            <person name="Heidstra R."/>
            <person name="Miyata K."/>
            <person name="Fedorova E."/>
            <person name="Kohlen W."/>
            <person name="Bisseling T."/>
            <person name="Smit S."/>
            <person name="Geurts R."/>
        </authorList>
    </citation>
    <scope>NUCLEOTIDE SEQUENCE [LARGE SCALE GENOMIC DNA]</scope>
    <source>
        <strain evidence="3">cv. RG33-2</strain>
    </source>
</reference>
<gene>
    <name evidence="2" type="ORF">TorRG33x02_280170</name>
</gene>